<gene>
    <name evidence="1" type="ORF">PVL29_019407</name>
</gene>
<organism evidence="1 2">
    <name type="scientific">Vitis rotundifolia</name>
    <name type="common">Muscadine grape</name>
    <dbReference type="NCBI Taxonomy" id="103349"/>
    <lineage>
        <taxon>Eukaryota</taxon>
        <taxon>Viridiplantae</taxon>
        <taxon>Streptophyta</taxon>
        <taxon>Embryophyta</taxon>
        <taxon>Tracheophyta</taxon>
        <taxon>Spermatophyta</taxon>
        <taxon>Magnoliopsida</taxon>
        <taxon>eudicotyledons</taxon>
        <taxon>Gunneridae</taxon>
        <taxon>Pentapetalae</taxon>
        <taxon>rosids</taxon>
        <taxon>Vitales</taxon>
        <taxon>Vitaceae</taxon>
        <taxon>Viteae</taxon>
        <taxon>Vitis</taxon>
    </lineage>
</organism>
<protein>
    <recommendedName>
        <fullName evidence="3">Yippee domain-containing protein</fullName>
    </recommendedName>
</protein>
<sequence>MAIMPNSDPLTPETAHMLHVLEASLDSPPLPCVFRCVFCHNPIALGHNFIQVLFLFCYIMLCHPVIRVGQFVLACGGGVRIEVVFPM</sequence>
<name>A0AA39DDJ8_VITRO</name>
<dbReference type="EMBL" id="JARBHA010000015">
    <property type="protein sequence ID" value="KAJ9680111.1"/>
    <property type="molecule type" value="Genomic_DNA"/>
</dbReference>
<accession>A0AA39DDJ8</accession>
<evidence type="ECO:0000313" key="2">
    <source>
        <dbReference type="Proteomes" id="UP001168098"/>
    </source>
</evidence>
<comment type="caution">
    <text evidence="1">The sequence shown here is derived from an EMBL/GenBank/DDBJ whole genome shotgun (WGS) entry which is preliminary data.</text>
</comment>
<proteinExistence type="predicted"/>
<dbReference type="Proteomes" id="UP001168098">
    <property type="component" value="Unassembled WGS sequence"/>
</dbReference>
<keyword evidence="2" id="KW-1185">Reference proteome</keyword>
<reference evidence="1 2" key="1">
    <citation type="journal article" date="2023" name="BMC Biotechnol.">
        <title>Vitis rotundifolia cv Carlos genome sequencing.</title>
        <authorList>
            <person name="Huff M."/>
            <person name="Hulse-Kemp A."/>
            <person name="Scheffler B."/>
            <person name="Youngblood R."/>
            <person name="Simpson S."/>
            <person name="Babiker E."/>
            <person name="Staton M."/>
        </authorList>
    </citation>
    <scope>NUCLEOTIDE SEQUENCE [LARGE SCALE GENOMIC DNA]</scope>
    <source>
        <tissue evidence="1">Leaf</tissue>
    </source>
</reference>
<dbReference type="AlphaFoldDB" id="A0AA39DDJ8"/>
<evidence type="ECO:0000313" key="1">
    <source>
        <dbReference type="EMBL" id="KAJ9680111.1"/>
    </source>
</evidence>
<evidence type="ECO:0008006" key="3">
    <source>
        <dbReference type="Google" id="ProtNLM"/>
    </source>
</evidence>